<evidence type="ECO:0000256" key="1">
    <source>
        <dbReference type="ARBA" id="ARBA00004567"/>
    </source>
</evidence>
<dbReference type="PANTHER" id="PTHR23198">
    <property type="entry name" value="NUCLEOPORIN"/>
    <property type="match status" value="1"/>
</dbReference>
<evidence type="ECO:0000256" key="8">
    <source>
        <dbReference type="ARBA" id="ARBA00022553"/>
    </source>
</evidence>
<sequence>MFNKSFGTPFGGGTGGFGNTTFGQQNTAFGTAAGFGTSAFGTTTNTGGLFGSTQNKPGGLFGSSTFSQPATSSTSTGFGFGATSGTSTSLFGNTATGTSGGLFSQPTNAFGATKPTTFGSFGTSTSSGSGLFGSTNTTSNPFGGTTSLFGSAGFSATQQPGTTVKFNPPTGNDTMVKAGVTTSINTKHQCITAMKEYENKSLEELRLEDYQAGRKGPTQMPAGTGSLFGPSTATSSATTGLFGPTAPNTSFTFGPSKSTFGATATSGFSNTTGSLFGPPNVQPAGNFFKSFGATTTAPNTSFSFGNTNTSTMGVFGNPAAPQPGLFGTPTSTATGFGTNSSLFGGATGFGTVGLFGKTTAFGTTTTSAPSFGTGTGLFGTKPALTLGTGLGAGLGTMGAGGASLFGANHNKLGTTLGTMGSFGATAFNTGTGSIGFGAAAQPVALADPNAAAAQQVLLQQQLSVLAYSPYGDSPLFRNPLSDPKKREERLKPTNPSAQKALTTPTHYKLTPRPATRVRPKALSSSGSSKTQLFDGLDDDEPSLINGAFVPRKNIKKLVLKNVNNSQYNSHTEAEDVDDLASPSEYPQNGRSLVEEEELRQLAGSSSRTDDDPEVTHFYVNPIAKPIPQGRAHNNLQDTISELNMHKATRNGLELSSDDVSASLGEESLQEDGDEEQQECVCVCLPGIVLTRVGYYTLPSMQELAEMVDENGECVVENFTIGRKGYGSVFFPGEVNVTGLNLDDIVHFRRKEVIVYPDDKNKPPQGEGLNRRAEVTLDGVWPNNKTTCTQIRSPERLAEINYEGRLEKASRKQGARFLEYRPETGSWVFEVAHFSKYGLQDSDEEDDAALKVDTKKLKMSVPPSKLPPFDKSSTQQQSYPTESMLGEGEEVTELPLGETEMNAKLGGLISAGYENCISASSQLASTLGLNPHALQVMKASLFVEDDEEMDLFQDRTAPRVTSDISSPRPLPAFSLSLSLTVGGLLQARFTSCLVSQFPDSPRLPPPPTSLSQVSPAVGDSPHRPQWSKPASSFLLPPRVPEPTIRTVGVRRLGGPVPLKESVTLGKGGLLMDAGLFMGRSFRVGWGPGWTLAHCGDGLSSRTSKQLELQELDPKTDFSFLPKPARNKPLAQSPYKVVLERVQGLDSPVTKTGEEEEEDDYSQTILQRPLEICLEHSTISTTEESACPLVAPRPGVSALHQYAKWITELNDKHGHVWTLCEALWGRLSPADQDLDTNALSDYQQQLERRRTFSAWLSCGATSRVEEEVSVAGKGCHVEAIFSYLTGNRISEACQLAQKEGDHRLALLLSQAAGSQHCRDLLTLQLADWNRMQTELYVSEERLRIFTLLAGKPVWQSSDSLVNVCGQLDWKRCVAVHLWFMLPPTASVADALDKYQAAFKGSGEGGRYACAPLPPYLEEEEEEEEEDEESKRQLYDLCFHLLKLYSDRHYGLQQLLDPLTVTPQRLDYRLSWHLWGVLQSLHYSHLSSARQGLLHTSYAAQLESAGLWHMAIFILLHIPDQRERAVREMLSLHCPLRATEEFLRRERFLTERLLIPETWIHEAKATRARRHGDKQQEALHLYRAGHWNQCHRLVIQHLASDCIINDNHDFLLEFLEGLAVPEHSSSVQDWDTAGKVYLDYIRVVKGLQQIQQMENTGYELERLYTDVTSLCGRIEHLPCATARDRLAQSEMAKRVANILRMVLSLQQGDSTSDSLGLPLAQLAPHITRLPMPEDYALEELRGLTQSYLQQLFVSLA</sequence>
<keyword evidence="11" id="KW-0378">Hydrolase</keyword>
<evidence type="ECO:0000256" key="14">
    <source>
        <dbReference type="ARBA" id="ARBA00022825"/>
    </source>
</evidence>
<evidence type="ECO:0000256" key="10">
    <source>
        <dbReference type="ARBA" id="ARBA00022737"/>
    </source>
</evidence>
<dbReference type="GO" id="GO:0006508">
    <property type="term" value="P:proteolysis"/>
    <property type="evidence" value="ECO:0007669"/>
    <property type="project" value="UniProtKB-KW"/>
</dbReference>
<feature type="compositionally biased region" description="Polar residues" evidence="23">
    <location>
        <begin position="522"/>
        <end position="531"/>
    </location>
</feature>
<keyword evidence="15" id="KW-0832">Ubl conjugation</keyword>
<dbReference type="Gene3D" id="1.25.40.690">
    <property type="match status" value="1"/>
</dbReference>
<dbReference type="InterPro" id="IPR021967">
    <property type="entry name" value="Nup98_C"/>
</dbReference>
<comment type="subcellular location">
    <subcellularLocation>
        <location evidence="2">Nucleus membrane</location>
        <topology evidence="2">Peripheral membrane protein</topology>
        <orientation evidence="2">Nucleoplasmic side</orientation>
    </subcellularLocation>
    <subcellularLocation>
        <location evidence="1">Nucleus</location>
        <location evidence="1">Nuclear pore complex</location>
    </subcellularLocation>
    <subcellularLocation>
        <location evidence="3">Nucleus</location>
        <location evidence="3">Nucleoplasm</location>
    </subcellularLocation>
</comment>
<feature type="region of interest" description="Disordered" evidence="23">
    <location>
        <begin position="475"/>
        <end position="537"/>
    </location>
</feature>
<dbReference type="GO" id="GO:0017056">
    <property type="term" value="F:structural constituent of nuclear pore"/>
    <property type="evidence" value="ECO:0007669"/>
    <property type="project" value="InterPro"/>
</dbReference>
<dbReference type="Pfam" id="PF21240">
    <property type="entry name" value="Nup98_GLEBS"/>
    <property type="match status" value="1"/>
</dbReference>
<keyword evidence="21" id="KW-0539">Nucleus</keyword>
<keyword evidence="7" id="KW-1017">Isopeptide bond</keyword>
<feature type="region of interest" description="Disordered" evidence="23">
    <location>
        <begin position="568"/>
        <end position="613"/>
    </location>
</feature>
<evidence type="ECO:0000256" key="4">
    <source>
        <dbReference type="ARBA" id="ARBA00008926"/>
    </source>
</evidence>
<dbReference type="PANTHER" id="PTHR23198:SF6">
    <property type="entry name" value="NUCLEAR PORE COMPLEX PROTEIN NUP98-NUP96"/>
    <property type="match status" value="1"/>
</dbReference>
<dbReference type="GO" id="GO:0006606">
    <property type="term" value="P:protein import into nucleus"/>
    <property type="evidence" value="ECO:0007669"/>
    <property type="project" value="TreeGrafter"/>
</dbReference>
<keyword evidence="20" id="KW-0472">Membrane</keyword>
<dbReference type="GO" id="GO:0008139">
    <property type="term" value="F:nuclear localization sequence binding"/>
    <property type="evidence" value="ECO:0007669"/>
    <property type="project" value="TreeGrafter"/>
</dbReference>
<keyword evidence="6" id="KW-0813">Transport</keyword>
<evidence type="ECO:0000256" key="22">
    <source>
        <dbReference type="ARBA" id="ARBA00059309"/>
    </source>
</evidence>
<evidence type="ECO:0000256" key="17">
    <source>
        <dbReference type="ARBA" id="ARBA00022990"/>
    </source>
</evidence>
<dbReference type="GO" id="GO:0008236">
    <property type="term" value="F:serine-type peptidase activity"/>
    <property type="evidence" value="ECO:0007669"/>
    <property type="project" value="UniProtKB-KW"/>
</dbReference>
<comment type="similarity">
    <text evidence="4">Belongs to the nucleoporin GLFG family.</text>
</comment>
<evidence type="ECO:0000256" key="3">
    <source>
        <dbReference type="ARBA" id="ARBA00004642"/>
    </source>
</evidence>
<keyword evidence="14" id="KW-0720">Serine protease</keyword>
<evidence type="ECO:0000256" key="16">
    <source>
        <dbReference type="ARBA" id="ARBA00022927"/>
    </source>
</evidence>
<dbReference type="Pfam" id="PF12110">
    <property type="entry name" value="Nup96"/>
    <property type="match status" value="1"/>
</dbReference>
<reference evidence="25" key="3">
    <citation type="submission" date="2025-09" db="UniProtKB">
        <authorList>
            <consortium name="Ensembl"/>
        </authorList>
    </citation>
    <scope>IDENTIFICATION</scope>
</reference>
<dbReference type="FunFam" id="1.10.10.2360:FF:000001">
    <property type="entry name" value="Nuclear pore complex protein Nup98-Nup96"/>
    <property type="match status" value="1"/>
</dbReference>
<keyword evidence="16" id="KW-0653">Protein transport</keyword>
<dbReference type="GO" id="GO:0005654">
    <property type="term" value="C:nucleoplasm"/>
    <property type="evidence" value="ECO:0007669"/>
    <property type="project" value="UniProtKB-SubCell"/>
</dbReference>
<evidence type="ECO:0000256" key="13">
    <source>
        <dbReference type="ARBA" id="ARBA00022816"/>
    </source>
</evidence>
<dbReference type="SUPFAM" id="SSF82215">
    <property type="entry name" value="C-terminal autoproteolytic domain of nucleoporin nup98"/>
    <property type="match status" value="1"/>
</dbReference>
<evidence type="ECO:0000256" key="6">
    <source>
        <dbReference type="ARBA" id="ARBA00022448"/>
    </source>
</evidence>
<keyword evidence="17" id="KW-0007">Acetylation</keyword>
<evidence type="ECO:0000259" key="24">
    <source>
        <dbReference type="PROSITE" id="PS51434"/>
    </source>
</evidence>
<organism evidence="25 26">
    <name type="scientific">Cynoglossus semilaevis</name>
    <name type="common">Tongue sole</name>
    <dbReference type="NCBI Taxonomy" id="244447"/>
    <lineage>
        <taxon>Eukaryota</taxon>
        <taxon>Metazoa</taxon>
        <taxon>Chordata</taxon>
        <taxon>Craniata</taxon>
        <taxon>Vertebrata</taxon>
        <taxon>Euteleostomi</taxon>
        <taxon>Actinopterygii</taxon>
        <taxon>Neopterygii</taxon>
        <taxon>Teleostei</taxon>
        <taxon>Neoteleostei</taxon>
        <taxon>Acanthomorphata</taxon>
        <taxon>Carangaria</taxon>
        <taxon>Pleuronectiformes</taxon>
        <taxon>Pleuronectoidei</taxon>
        <taxon>Cynoglossidae</taxon>
        <taxon>Cynoglossinae</taxon>
        <taxon>Cynoglossus</taxon>
    </lineage>
</organism>
<evidence type="ECO:0000256" key="19">
    <source>
        <dbReference type="ARBA" id="ARBA00023132"/>
    </source>
</evidence>
<dbReference type="InterPro" id="IPR037665">
    <property type="entry name" value="Nucleoporin_S59-like"/>
</dbReference>
<keyword evidence="12" id="KW-0068">Autocatalytic cleavage</keyword>
<dbReference type="Gene3D" id="3.30.1610.10">
    <property type="entry name" value="Peptidase S59, nucleoporin"/>
    <property type="match status" value="1"/>
</dbReference>
<feature type="compositionally biased region" description="Polar residues" evidence="23">
    <location>
        <begin position="870"/>
        <end position="880"/>
    </location>
</feature>
<evidence type="ECO:0000256" key="15">
    <source>
        <dbReference type="ARBA" id="ARBA00022843"/>
    </source>
</evidence>
<dbReference type="GO" id="GO:0000973">
    <property type="term" value="P:post-transcriptional tethering of RNA polymerase II gene DNA at nuclear periphery"/>
    <property type="evidence" value="ECO:0007669"/>
    <property type="project" value="TreeGrafter"/>
</dbReference>
<comment type="function">
    <text evidence="22">Plays a role in the nuclear pore complex (NPC) assembly and/or maintenance. NUP98 and NUP96 are involved in the bidirectional transport across the NPC. May anchor NUP153 and TPR to the NPC. In cooperation with DHX9, plays a role in transcription and alternative splicing activation of a subset of genes. Involved in the localization of DHX9 in discrete intranuclear foci (GLFG-body).</text>
</comment>
<dbReference type="Pfam" id="PF04096">
    <property type="entry name" value="Nucleoporin2"/>
    <property type="match status" value="1"/>
</dbReference>
<evidence type="ECO:0000256" key="23">
    <source>
        <dbReference type="SAM" id="MobiDB-lite"/>
    </source>
</evidence>
<proteinExistence type="inferred from homology"/>
<dbReference type="Proteomes" id="UP000265120">
    <property type="component" value="Chromosome 19"/>
</dbReference>
<evidence type="ECO:0000256" key="5">
    <source>
        <dbReference type="ARBA" id="ARBA00013472"/>
    </source>
</evidence>
<evidence type="ECO:0000256" key="9">
    <source>
        <dbReference type="ARBA" id="ARBA00022670"/>
    </source>
</evidence>
<dbReference type="GO" id="GO:0003723">
    <property type="term" value="F:RNA binding"/>
    <property type="evidence" value="ECO:0007669"/>
    <property type="project" value="TreeGrafter"/>
</dbReference>
<name>A0A3P8V7P7_CYNSE</name>
<evidence type="ECO:0000256" key="2">
    <source>
        <dbReference type="ARBA" id="ARBA00004620"/>
    </source>
</evidence>
<evidence type="ECO:0000313" key="26">
    <source>
        <dbReference type="Proteomes" id="UP000265120"/>
    </source>
</evidence>
<dbReference type="GO" id="GO:0051028">
    <property type="term" value="P:mRNA transport"/>
    <property type="evidence" value="ECO:0007669"/>
    <property type="project" value="UniProtKB-KW"/>
</dbReference>
<dbReference type="GO" id="GO:0044614">
    <property type="term" value="C:nuclear pore cytoplasmic filaments"/>
    <property type="evidence" value="ECO:0007669"/>
    <property type="project" value="TreeGrafter"/>
</dbReference>
<evidence type="ECO:0000256" key="7">
    <source>
        <dbReference type="ARBA" id="ARBA00022499"/>
    </source>
</evidence>
<dbReference type="GeneTree" id="ENSGT00550000074799"/>
<feature type="compositionally biased region" description="Basic and acidic residues" evidence="23">
    <location>
        <begin position="482"/>
        <end position="491"/>
    </location>
</feature>
<dbReference type="FunFam" id="1.25.40.690:FF:000001">
    <property type="entry name" value="Nuclear pore complex protein Nup98-Nup96"/>
    <property type="match status" value="1"/>
</dbReference>
<protein>
    <recommendedName>
        <fullName evidence="5">Nuclear pore complex protein Nup98-Nup96</fullName>
    </recommendedName>
</protein>
<dbReference type="InterPro" id="IPR007230">
    <property type="entry name" value="Nup98_auto-Pept-S59_dom"/>
</dbReference>
<evidence type="ECO:0000256" key="11">
    <source>
        <dbReference type="ARBA" id="ARBA00022801"/>
    </source>
</evidence>
<keyword evidence="10" id="KW-0677">Repeat</keyword>
<keyword evidence="13" id="KW-0509">mRNA transport</keyword>
<dbReference type="Ensembl" id="ENSCSET00000010251.1">
    <property type="protein sequence ID" value="ENSCSEP00000010129.1"/>
    <property type="gene ID" value="ENSCSEG00000006472.1"/>
</dbReference>
<dbReference type="PROSITE" id="PS51434">
    <property type="entry name" value="NUP_C"/>
    <property type="match status" value="1"/>
</dbReference>
<evidence type="ECO:0000256" key="21">
    <source>
        <dbReference type="ARBA" id="ARBA00023242"/>
    </source>
</evidence>
<keyword evidence="19" id="KW-0906">Nuclear pore complex</keyword>
<dbReference type="InterPro" id="IPR036903">
    <property type="entry name" value="Nup98_auto-Pept-S59_dom_sf"/>
</dbReference>
<reference evidence="25" key="2">
    <citation type="submission" date="2025-08" db="UniProtKB">
        <authorList>
            <consortium name="Ensembl"/>
        </authorList>
    </citation>
    <scope>IDENTIFICATION</scope>
</reference>
<evidence type="ECO:0000256" key="18">
    <source>
        <dbReference type="ARBA" id="ARBA00023010"/>
    </source>
</evidence>
<feature type="region of interest" description="Disordered" evidence="23">
    <location>
        <begin position="997"/>
        <end position="1033"/>
    </location>
</feature>
<dbReference type="GO" id="GO:0006405">
    <property type="term" value="P:RNA export from nucleus"/>
    <property type="evidence" value="ECO:0007669"/>
    <property type="project" value="TreeGrafter"/>
</dbReference>
<evidence type="ECO:0000256" key="20">
    <source>
        <dbReference type="ARBA" id="ARBA00023136"/>
    </source>
</evidence>
<reference evidence="25 26" key="1">
    <citation type="journal article" date="2014" name="Nat. Genet.">
        <title>Whole-genome sequence of a flatfish provides insights into ZW sex chromosome evolution and adaptation to a benthic lifestyle.</title>
        <authorList>
            <person name="Chen S."/>
            <person name="Zhang G."/>
            <person name="Shao C."/>
            <person name="Huang Q."/>
            <person name="Liu G."/>
            <person name="Zhang P."/>
            <person name="Song W."/>
            <person name="An N."/>
            <person name="Chalopin D."/>
            <person name="Volff J.N."/>
            <person name="Hong Y."/>
            <person name="Li Q."/>
            <person name="Sha Z."/>
            <person name="Zhou H."/>
            <person name="Xie M."/>
            <person name="Yu Q."/>
            <person name="Liu Y."/>
            <person name="Xiang H."/>
            <person name="Wang N."/>
            <person name="Wu K."/>
            <person name="Yang C."/>
            <person name="Zhou Q."/>
            <person name="Liao X."/>
            <person name="Yang L."/>
            <person name="Hu Q."/>
            <person name="Zhang J."/>
            <person name="Meng L."/>
            <person name="Jin L."/>
            <person name="Tian Y."/>
            <person name="Lian J."/>
            <person name="Yang J."/>
            <person name="Miao G."/>
            <person name="Liu S."/>
            <person name="Liang Z."/>
            <person name="Yan F."/>
            <person name="Li Y."/>
            <person name="Sun B."/>
            <person name="Zhang H."/>
            <person name="Zhang J."/>
            <person name="Zhu Y."/>
            <person name="Du M."/>
            <person name="Zhao Y."/>
            <person name="Schartl M."/>
            <person name="Tang Q."/>
            <person name="Wang J."/>
        </authorList>
    </citation>
    <scope>NUCLEOTIDE SEQUENCE</scope>
</reference>
<evidence type="ECO:0000256" key="12">
    <source>
        <dbReference type="ARBA" id="ARBA00022813"/>
    </source>
</evidence>
<feature type="compositionally biased region" description="Polar residues" evidence="23">
    <location>
        <begin position="493"/>
        <end position="505"/>
    </location>
</feature>
<dbReference type="FunFam" id="3.30.1610.10:FF:000001">
    <property type="entry name" value="Nuclear pore complex protein Nup98-Nup96"/>
    <property type="match status" value="1"/>
</dbReference>
<feature type="domain" description="Peptidase S59" evidence="24">
    <location>
        <begin position="691"/>
        <end position="833"/>
    </location>
</feature>
<dbReference type="Gene3D" id="1.10.10.2360">
    <property type="match status" value="1"/>
</dbReference>
<keyword evidence="8" id="KW-0597">Phosphoprotein</keyword>
<keyword evidence="26" id="KW-1185">Reference proteome</keyword>
<keyword evidence="9" id="KW-0645">Protease</keyword>
<dbReference type="GO" id="GO:0034398">
    <property type="term" value="P:telomere tethering at nuclear periphery"/>
    <property type="evidence" value="ECO:0007669"/>
    <property type="project" value="TreeGrafter"/>
</dbReference>
<dbReference type="GO" id="GO:0031965">
    <property type="term" value="C:nuclear membrane"/>
    <property type="evidence" value="ECO:0007669"/>
    <property type="project" value="UniProtKB-SubCell"/>
</dbReference>
<accession>A0A3P8V7P7</accession>
<keyword evidence="18" id="KW-0811">Translocation</keyword>
<feature type="region of interest" description="Disordered" evidence="23">
    <location>
        <begin position="859"/>
        <end position="886"/>
    </location>
</feature>
<evidence type="ECO:0000313" key="25">
    <source>
        <dbReference type="Ensembl" id="ENSCSEP00000010129.1"/>
    </source>
</evidence>